<dbReference type="InterPro" id="IPR019734">
    <property type="entry name" value="TPR_rpt"/>
</dbReference>
<dbReference type="EMBL" id="CP138858">
    <property type="protein sequence ID" value="WPJ97484.1"/>
    <property type="molecule type" value="Genomic_DNA"/>
</dbReference>
<evidence type="ECO:0000313" key="4">
    <source>
        <dbReference type="EMBL" id="WPJ97484.1"/>
    </source>
</evidence>
<proteinExistence type="predicted"/>
<dbReference type="Pfam" id="PF13414">
    <property type="entry name" value="TPR_11"/>
    <property type="match status" value="1"/>
</dbReference>
<dbReference type="RefSeq" id="WP_319834327.1">
    <property type="nucleotide sequence ID" value="NZ_CP138858.1"/>
</dbReference>
<protein>
    <submittedName>
        <fullName evidence="4">Tetratricopeptide repeat protein</fullName>
    </submittedName>
</protein>
<keyword evidence="2" id="KW-0812">Transmembrane</keyword>
<dbReference type="InterPro" id="IPR011990">
    <property type="entry name" value="TPR-like_helical_dom_sf"/>
</dbReference>
<sequence>MKFSRRIPLYLVTILASILTAQADDFTDGLEAYHESKYAESAAAFERSLEQGESAATHHNLALSLFQQGKLAQAVWQLERAVRLAPTNQTYLYKLGALRQQLGLYKLPTTWWQSAANFQPQRTWMSIASICFWIIAAALIGPRVGGFRRPILLKLSLSFAVIVLTISTAALIIQSTQQASGVIISEEPTPLHHAPASAAPEAGIARPGERARILDQHNQFLKIKTEAKLSGWIPAQAFRKL</sequence>
<evidence type="ECO:0000256" key="3">
    <source>
        <dbReference type="SAM" id="SignalP"/>
    </source>
</evidence>
<name>A0ABZ0RMN2_9BACT</name>
<keyword evidence="5" id="KW-1185">Reference proteome</keyword>
<keyword evidence="2" id="KW-1133">Transmembrane helix</keyword>
<feature type="transmembrane region" description="Helical" evidence="2">
    <location>
        <begin position="123"/>
        <end position="140"/>
    </location>
</feature>
<feature type="repeat" description="TPR" evidence="1">
    <location>
        <begin position="55"/>
        <end position="88"/>
    </location>
</feature>
<reference evidence="4 5" key="1">
    <citation type="submission" date="2023-11" db="EMBL/GenBank/DDBJ databases">
        <title>Coraliomargarita sp. nov., isolated from marine algae.</title>
        <authorList>
            <person name="Lee J.K."/>
            <person name="Baek J.H."/>
            <person name="Kim J.M."/>
            <person name="Choi D.G."/>
            <person name="Jeon C.O."/>
        </authorList>
    </citation>
    <scope>NUCLEOTIDE SEQUENCE [LARGE SCALE GENOMIC DNA]</scope>
    <source>
        <strain evidence="4 5">J2-16</strain>
    </source>
</reference>
<keyword evidence="3" id="KW-0732">Signal</keyword>
<keyword evidence="2" id="KW-0472">Membrane</keyword>
<feature type="signal peptide" evidence="3">
    <location>
        <begin position="1"/>
        <end position="23"/>
    </location>
</feature>
<dbReference type="Gene3D" id="1.25.40.10">
    <property type="entry name" value="Tetratricopeptide repeat domain"/>
    <property type="match status" value="1"/>
</dbReference>
<dbReference type="PROSITE" id="PS50005">
    <property type="entry name" value="TPR"/>
    <property type="match status" value="1"/>
</dbReference>
<evidence type="ECO:0000256" key="2">
    <source>
        <dbReference type="SAM" id="Phobius"/>
    </source>
</evidence>
<feature type="transmembrane region" description="Helical" evidence="2">
    <location>
        <begin position="152"/>
        <end position="173"/>
    </location>
</feature>
<dbReference type="SUPFAM" id="SSF48452">
    <property type="entry name" value="TPR-like"/>
    <property type="match status" value="1"/>
</dbReference>
<dbReference type="Proteomes" id="UP001324993">
    <property type="component" value="Chromosome"/>
</dbReference>
<evidence type="ECO:0000313" key="5">
    <source>
        <dbReference type="Proteomes" id="UP001324993"/>
    </source>
</evidence>
<gene>
    <name evidence="4" type="ORF">SH580_07145</name>
</gene>
<evidence type="ECO:0000256" key="1">
    <source>
        <dbReference type="PROSITE-ProRule" id="PRU00339"/>
    </source>
</evidence>
<keyword evidence="1" id="KW-0802">TPR repeat</keyword>
<accession>A0ABZ0RMN2</accession>
<feature type="chain" id="PRO_5045073145" evidence="3">
    <location>
        <begin position="24"/>
        <end position="241"/>
    </location>
</feature>
<organism evidence="4 5">
    <name type="scientific">Coraliomargarita algicola</name>
    <dbReference type="NCBI Taxonomy" id="3092156"/>
    <lineage>
        <taxon>Bacteria</taxon>
        <taxon>Pseudomonadati</taxon>
        <taxon>Verrucomicrobiota</taxon>
        <taxon>Opitutia</taxon>
        <taxon>Puniceicoccales</taxon>
        <taxon>Coraliomargaritaceae</taxon>
        <taxon>Coraliomargarita</taxon>
    </lineage>
</organism>